<dbReference type="InterPro" id="IPR052038">
    <property type="entry name" value="Type-VII_TA_antitoxin"/>
</dbReference>
<evidence type="ECO:0000256" key="6">
    <source>
        <dbReference type="ARBA" id="ARBA00022840"/>
    </source>
</evidence>
<comment type="cofactor">
    <cofactor evidence="1">
        <name>Mg(2+)</name>
        <dbReference type="ChEBI" id="CHEBI:18420"/>
    </cofactor>
</comment>
<dbReference type="InterPro" id="IPR043519">
    <property type="entry name" value="NT_sf"/>
</dbReference>
<keyword evidence="4" id="KW-0479">Metal-binding</keyword>
<keyword evidence="2" id="KW-0808">Transferase</keyword>
<dbReference type="Proteomes" id="UP001597178">
    <property type="component" value="Unassembled WGS sequence"/>
</dbReference>
<keyword evidence="5" id="KW-0547">Nucleotide-binding</keyword>
<evidence type="ECO:0000256" key="2">
    <source>
        <dbReference type="ARBA" id="ARBA00022679"/>
    </source>
</evidence>
<protein>
    <submittedName>
        <fullName evidence="9">Nucleotidyltransferase family protein</fullName>
    </submittedName>
</protein>
<evidence type="ECO:0000256" key="4">
    <source>
        <dbReference type="ARBA" id="ARBA00022723"/>
    </source>
</evidence>
<evidence type="ECO:0000256" key="3">
    <source>
        <dbReference type="ARBA" id="ARBA00022695"/>
    </source>
</evidence>
<dbReference type="InterPro" id="IPR041633">
    <property type="entry name" value="Polbeta"/>
</dbReference>
<dbReference type="PANTHER" id="PTHR33571:SF12">
    <property type="entry name" value="BSL3053 PROTEIN"/>
    <property type="match status" value="1"/>
</dbReference>
<dbReference type="SUPFAM" id="SSF81301">
    <property type="entry name" value="Nucleotidyltransferase"/>
    <property type="match status" value="1"/>
</dbReference>
<sequence>MSIYTTLKDNREKILISAREHGIQNLKLFGSAARMEDQEDSDVDFLVTFEDDRSLFDLIRFKNDVEDILHRDVDVVTENAVHHSIRVKILSEARPL</sequence>
<dbReference type="CDD" id="cd05403">
    <property type="entry name" value="NT_KNTase_like"/>
    <property type="match status" value="1"/>
</dbReference>
<dbReference type="Pfam" id="PF18765">
    <property type="entry name" value="Polbeta"/>
    <property type="match status" value="1"/>
</dbReference>
<evidence type="ECO:0000313" key="9">
    <source>
        <dbReference type="EMBL" id="MFD1363626.1"/>
    </source>
</evidence>
<dbReference type="Gene3D" id="3.30.460.10">
    <property type="entry name" value="Beta Polymerase, domain 2"/>
    <property type="match status" value="1"/>
</dbReference>
<dbReference type="EMBL" id="JBHTNH010000060">
    <property type="protein sequence ID" value="MFD1363626.1"/>
    <property type="molecule type" value="Genomic_DNA"/>
</dbReference>
<dbReference type="PANTHER" id="PTHR33571">
    <property type="entry name" value="SSL8005 PROTEIN"/>
    <property type="match status" value="1"/>
</dbReference>
<gene>
    <name evidence="9" type="ORF">ACFQ4A_18635</name>
</gene>
<reference evidence="10" key="1">
    <citation type="journal article" date="2019" name="Int. J. Syst. Evol. Microbiol.">
        <title>The Global Catalogue of Microorganisms (GCM) 10K type strain sequencing project: providing services to taxonomists for standard genome sequencing and annotation.</title>
        <authorList>
            <consortium name="The Broad Institute Genomics Platform"/>
            <consortium name="The Broad Institute Genome Sequencing Center for Infectious Disease"/>
            <person name="Wu L."/>
            <person name="Ma J."/>
        </authorList>
    </citation>
    <scope>NUCLEOTIDE SEQUENCE [LARGE SCALE GENOMIC DNA]</scope>
    <source>
        <strain evidence="10">CCUG 54822</strain>
    </source>
</reference>
<feature type="domain" description="Polymerase beta nucleotidyltransferase" evidence="8">
    <location>
        <begin position="19"/>
        <end position="94"/>
    </location>
</feature>
<comment type="caution">
    <text evidence="9">The sequence shown here is derived from an EMBL/GenBank/DDBJ whole genome shotgun (WGS) entry which is preliminary data.</text>
</comment>
<proteinExistence type="predicted"/>
<keyword evidence="10" id="KW-1185">Reference proteome</keyword>
<dbReference type="RefSeq" id="WP_382402870.1">
    <property type="nucleotide sequence ID" value="NZ_JBHTNH010000060.1"/>
</dbReference>
<evidence type="ECO:0000256" key="1">
    <source>
        <dbReference type="ARBA" id="ARBA00001946"/>
    </source>
</evidence>
<evidence type="ECO:0000256" key="5">
    <source>
        <dbReference type="ARBA" id="ARBA00022741"/>
    </source>
</evidence>
<accession>A0ABW3ZZ26</accession>
<evidence type="ECO:0000256" key="7">
    <source>
        <dbReference type="ARBA" id="ARBA00022842"/>
    </source>
</evidence>
<keyword evidence="6" id="KW-0067">ATP-binding</keyword>
<evidence type="ECO:0000313" key="10">
    <source>
        <dbReference type="Proteomes" id="UP001597178"/>
    </source>
</evidence>
<keyword evidence="3" id="KW-0548">Nucleotidyltransferase</keyword>
<organism evidence="9 10">
    <name type="scientific">Lentibacillus salinarum</name>
    <dbReference type="NCBI Taxonomy" id="446820"/>
    <lineage>
        <taxon>Bacteria</taxon>
        <taxon>Bacillati</taxon>
        <taxon>Bacillota</taxon>
        <taxon>Bacilli</taxon>
        <taxon>Bacillales</taxon>
        <taxon>Bacillaceae</taxon>
        <taxon>Lentibacillus</taxon>
    </lineage>
</organism>
<evidence type="ECO:0000259" key="8">
    <source>
        <dbReference type="Pfam" id="PF18765"/>
    </source>
</evidence>
<name>A0ABW3ZZ26_9BACI</name>
<keyword evidence="7" id="KW-0460">Magnesium</keyword>